<reference evidence="2" key="1">
    <citation type="journal article" date="2019" name="Int. J. Syst. Evol. Microbiol.">
        <title>The Global Catalogue of Microorganisms (GCM) 10K type strain sequencing project: providing services to taxonomists for standard genome sequencing and annotation.</title>
        <authorList>
            <consortium name="The Broad Institute Genomics Platform"/>
            <consortium name="The Broad Institute Genome Sequencing Center for Infectious Disease"/>
            <person name="Wu L."/>
            <person name="Ma J."/>
        </authorList>
    </citation>
    <scope>NUCLEOTIDE SEQUENCE [LARGE SCALE GENOMIC DNA]</scope>
    <source>
        <strain evidence="2">JCM 18198</strain>
    </source>
</reference>
<keyword evidence="2" id="KW-1185">Reference proteome</keyword>
<dbReference type="SUPFAM" id="SSF49464">
    <property type="entry name" value="Carboxypeptidase regulatory domain-like"/>
    <property type="match status" value="1"/>
</dbReference>
<dbReference type="InterPro" id="IPR008969">
    <property type="entry name" value="CarboxyPept-like_regulatory"/>
</dbReference>
<dbReference type="RefSeq" id="WP_264543614.1">
    <property type="nucleotide sequence ID" value="NZ_BAABIP010000011.1"/>
</dbReference>
<protein>
    <recommendedName>
        <fullName evidence="3">Carboxypeptidase-like regulatory domain-containing protein</fullName>
    </recommendedName>
</protein>
<dbReference type="EMBL" id="BAABIP010000011">
    <property type="protein sequence ID" value="GAA4765288.1"/>
    <property type="molecule type" value="Genomic_DNA"/>
</dbReference>
<organism evidence="1 2">
    <name type="scientific">Flavobacterium hankyongi</name>
    <dbReference type="NCBI Taxonomy" id="1176532"/>
    <lineage>
        <taxon>Bacteria</taxon>
        <taxon>Pseudomonadati</taxon>
        <taxon>Bacteroidota</taxon>
        <taxon>Flavobacteriia</taxon>
        <taxon>Flavobacteriales</taxon>
        <taxon>Flavobacteriaceae</taxon>
        <taxon>Flavobacterium</taxon>
    </lineage>
</organism>
<evidence type="ECO:0000313" key="2">
    <source>
        <dbReference type="Proteomes" id="UP001500141"/>
    </source>
</evidence>
<sequence length="245" mass="27877">MKIKLLFFFLFVQSVFSQTIIKGKIISDIANLEGIYIVNTSTKTSTSTNPEGYFSIEAKPNDILVIFSLSIEGLEVRLNDSSFKQSPLIIKVKAKINELDEIEVNKFTTKSLGIVSKNVKEYTPAERKVRTAEKFKWYSPLLIPFGGMSVDGLINQISGRTKMLKKGVLVEKKEKELEKLDLWFDDDFYIKTLKIPDDYVEGFKLFALDDIDLLNSMSSKNKTLATFLLGEIAVKYKNLTFPEKN</sequence>
<comment type="caution">
    <text evidence="1">The sequence shown here is derived from an EMBL/GenBank/DDBJ whole genome shotgun (WGS) entry which is preliminary data.</text>
</comment>
<proteinExistence type="predicted"/>
<evidence type="ECO:0008006" key="3">
    <source>
        <dbReference type="Google" id="ProtNLM"/>
    </source>
</evidence>
<accession>A0ABP8ZTK1</accession>
<evidence type="ECO:0000313" key="1">
    <source>
        <dbReference type="EMBL" id="GAA4765288.1"/>
    </source>
</evidence>
<dbReference type="Proteomes" id="UP001500141">
    <property type="component" value="Unassembled WGS sequence"/>
</dbReference>
<name>A0ABP8ZTK1_9FLAO</name>
<gene>
    <name evidence="1" type="ORF">GCM10023230_13500</name>
</gene>